<feature type="transmembrane region" description="Helical" evidence="1">
    <location>
        <begin position="32"/>
        <end position="57"/>
    </location>
</feature>
<keyword evidence="1" id="KW-0472">Membrane</keyword>
<reference evidence="2 3" key="1">
    <citation type="submission" date="2020-09" db="EMBL/GenBank/DDBJ databases">
        <authorList>
            <person name="Tanuku N.R.S."/>
        </authorList>
    </citation>
    <scope>NUCLEOTIDE SEQUENCE [LARGE SCALE GENOMIC DNA]</scope>
    <source>
        <strain evidence="2 3">AK62</strain>
    </source>
</reference>
<dbReference type="Proteomes" id="UP000810171">
    <property type="component" value="Unassembled WGS sequence"/>
</dbReference>
<comment type="caution">
    <text evidence="2">The sequence shown here is derived from an EMBL/GenBank/DDBJ whole genome shotgun (WGS) entry which is preliminary data.</text>
</comment>
<keyword evidence="3" id="KW-1185">Reference proteome</keyword>
<gene>
    <name evidence="2" type="ORF">H9C73_06060</name>
</gene>
<sequence>MKSTLNMLGAYLILGPTLIVFCYVLRPLLALILIPGGLLLLLVITRGDVWPAIYTGLFESRPPKRVSERVF</sequence>
<dbReference type="RefSeq" id="WP_209286914.1">
    <property type="nucleotide sequence ID" value="NZ_JACVEW010000007.1"/>
</dbReference>
<evidence type="ECO:0000256" key="1">
    <source>
        <dbReference type="SAM" id="Phobius"/>
    </source>
</evidence>
<proteinExistence type="predicted"/>
<accession>A0ABS3Z9B1</accession>
<evidence type="ECO:0000313" key="2">
    <source>
        <dbReference type="EMBL" id="MBP0048293.1"/>
    </source>
</evidence>
<keyword evidence="1" id="KW-0812">Transmembrane</keyword>
<keyword evidence="1" id="KW-1133">Transmembrane helix</keyword>
<feature type="transmembrane region" description="Helical" evidence="1">
    <location>
        <begin position="7"/>
        <end position="26"/>
    </location>
</feature>
<evidence type="ECO:0000313" key="3">
    <source>
        <dbReference type="Proteomes" id="UP000810171"/>
    </source>
</evidence>
<protein>
    <submittedName>
        <fullName evidence="2">Uncharacterized protein</fullName>
    </submittedName>
</protein>
<name>A0ABS3Z9B1_9GAMM</name>
<organism evidence="2 3">
    <name type="scientific">Marinobacterium alkalitolerans</name>
    <dbReference type="NCBI Taxonomy" id="1542925"/>
    <lineage>
        <taxon>Bacteria</taxon>
        <taxon>Pseudomonadati</taxon>
        <taxon>Pseudomonadota</taxon>
        <taxon>Gammaproteobacteria</taxon>
        <taxon>Oceanospirillales</taxon>
        <taxon>Oceanospirillaceae</taxon>
        <taxon>Marinobacterium</taxon>
    </lineage>
</organism>
<dbReference type="EMBL" id="JACVEW010000007">
    <property type="protein sequence ID" value="MBP0048293.1"/>
    <property type="molecule type" value="Genomic_DNA"/>
</dbReference>